<organism evidence="2 5">
    <name type="scientific">Deinococcus wulumuqiensis</name>
    <dbReference type="NCBI Taxonomy" id="980427"/>
    <lineage>
        <taxon>Bacteria</taxon>
        <taxon>Thermotogati</taxon>
        <taxon>Deinococcota</taxon>
        <taxon>Deinococci</taxon>
        <taxon>Deinococcales</taxon>
        <taxon>Deinococcaceae</taxon>
        <taxon>Deinococcus</taxon>
    </lineage>
</organism>
<keyword evidence="4" id="KW-1185">Reference proteome</keyword>
<dbReference type="Proteomes" id="UP000652720">
    <property type="component" value="Unassembled WGS sequence"/>
</dbReference>
<accession>A0AAV4KAT0</accession>
<dbReference type="EMBL" id="BMLZ01000030">
    <property type="protein sequence ID" value="GGP30540.1"/>
    <property type="molecule type" value="Genomic_DNA"/>
</dbReference>
<evidence type="ECO:0000313" key="5">
    <source>
        <dbReference type="Proteomes" id="UP000652720"/>
    </source>
</evidence>
<evidence type="ECO:0000256" key="1">
    <source>
        <dbReference type="SAM" id="MobiDB-lite"/>
    </source>
</evidence>
<evidence type="ECO:0000313" key="4">
    <source>
        <dbReference type="Proteomes" id="UP000630135"/>
    </source>
</evidence>
<reference evidence="2" key="2">
    <citation type="journal article" date="2014" name="Int. J. Syst. Evol. Microbiol.">
        <title>Complete genome sequence of Corynebacterium casei LMG S-19264T (=DSM 44701T), isolated from a smear-ripened cheese.</title>
        <authorList>
            <consortium name="US DOE Joint Genome Institute (JGI-PGF)"/>
            <person name="Walter F."/>
            <person name="Albersmeier A."/>
            <person name="Kalinowski J."/>
            <person name="Ruckert C."/>
        </authorList>
    </citation>
    <scope>NUCLEOTIDE SEQUENCE</scope>
    <source>
        <strain evidence="2">CGMCC 1.8885</strain>
    </source>
</reference>
<name>A0AAV4KAT0_9DEIO</name>
<protein>
    <submittedName>
        <fullName evidence="2">Uncharacterized protein</fullName>
    </submittedName>
</protein>
<reference evidence="4" key="3">
    <citation type="journal article" date="2019" name="Int. J. Syst. Evol. Microbiol.">
        <title>The Global Catalogue of Microorganisms (GCM) 10K type strain sequencing project: providing services to taxonomists for standard genome sequencing and annotation.</title>
        <authorList>
            <consortium name="The Broad Institute Genomics Platform"/>
            <consortium name="The Broad Institute Genome Sequencing Center for Infectious Disease"/>
            <person name="Wu L."/>
            <person name="Ma J."/>
        </authorList>
    </citation>
    <scope>NUCLEOTIDE SEQUENCE [LARGE SCALE GENOMIC DNA]</scope>
    <source>
        <strain evidence="4">CGMCC 1.8884</strain>
    </source>
</reference>
<proteinExistence type="predicted"/>
<feature type="region of interest" description="Disordered" evidence="1">
    <location>
        <begin position="94"/>
        <end position="113"/>
    </location>
</feature>
<dbReference type="AlphaFoldDB" id="A0AAV4KAT0"/>
<sequence>MVFSVWDEAKLKLSPTEVVASLLPVYCGEVMHTYDESRIHMSPKSRRPEGEQEIDLVVPWQGVPRQLPTILLSSLMLGAGAYLSCPQSRVYELRTSQPSNDTQRQKRTGPLNSLSRAAPLSDGMFSQVLGSSLVLGKVIKQVCTSITVQEPKRTRLVQALQDDFAQVRTPEAARRLADLSSRVLANWDRSHAIEGLHYVWAGFQTQLFQLQQQLKPANTQKREVLITRQASIQSNLIQYKGFSYVSRT</sequence>
<gene>
    <name evidence="3" type="ORF">GCM10008021_21910</name>
    <name evidence="2" type="ORF">GCM10010914_22610</name>
</gene>
<evidence type="ECO:0000313" key="3">
    <source>
        <dbReference type="EMBL" id="GGP30540.1"/>
    </source>
</evidence>
<evidence type="ECO:0000313" key="2">
    <source>
        <dbReference type="EMBL" id="GGI87670.1"/>
    </source>
</evidence>
<reference evidence="2" key="4">
    <citation type="submission" date="2023-08" db="EMBL/GenBank/DDBJ databases">
        <authorList>
            <person name="Sun Q."/>
            <person name="Zhou Y."/>
        </authorList>
    </citation>
    <scope>NUCLEOTIDE SEQUENCE</scope>
    <source>
        <strain evidence="3">CGMCC 1.8884</strain>
        <strain evidence="2">CGMCC 1.8885</strain>
    </source>
</reference>
<comment type="caution">
    <text evidence="2">The sequence shown here is derived from an EMBL/GenBank/DDBJ whole genome shotgun (WGS) entry which is preliminary data.</text>
</comment>
<reference evidence="3" key="1">
    <citation type="journal article" date="2014" name="Int. J. Syst. Evol. Microbiol.">
        <title>Complete genome of a new Firmicutes species belonging to the dominant human colonic microbiota ('Ruminococcus bicirculans') reveals two chromosomes and a selective capacity to utilize plant glucans.</title>
        <authorList>
            <consortium name="NISC Comparative Sequencing Program"/>
            <person name="Wegmann U."/>
            <person name="Louis P."/>
            <person name="Goesmann A."/>
            <person name="Henrissat B."/>
            <person name="Duncan S.H."/>
            <person name="Flint H.J."/>
        </authorList>
    </citation>
    <scope>NUCLEOTIDE SEQUENCE</scope>
    <source>
        <strain evidence="3">CGMCC 1.8884</strain>
    </source>
</reference>
<dbReference type="Proteomes" id="UP000630135">
    <property type="component" value="Unassembled WGS sequence"/>
</dbReference>
<dbReference type="EMBL" id="BMMA01000023">
    <property type="protein sequence ID" value="GGI87670.1"/>
    <property type="molecule type" value="Genomic_DNA"/>
</dbReference>